<evidence type="ECO:0000256" key="9">
    <source>
        <dbReference type="ARBA" id="ARBA00023136"/>
    </source>
</evidence>
<dbReference type="OrthoDB" id="7011844at2"/>
<name>A0A411HML6_9GAMM</name>
<sequence length="397" mass="42781">MAERLLLRLQSDNQFCWLNQAEDGRALAGSSVGLPSAQVLAAAKQIVVLVPSAQVLLTETATVTRQRNQLARAIPYALEDQLASPVEELHFALPEHITGAQIAVAVVARNVLQGWIDLLATHDIRADALVPDALALSATTGALLIESQQSLLRIGAQRALSCDTASLAEWLPVIAADTSPTIALEVFDFRAAPALDLGVPIANYHAQQRDPLRLLAQGLGATLPLNLLQGSYAAKHRQAPVQKLWRWVAMLAVATVVLALAHALIVQWRLQREANEIDLAQRALLHETFPALTRDDDPPGLMHSELNRLRGGAEIGGLLRLLSQIAPVLGSTTRITTKGVEFRNDTLEISLRTPDVPMLDSLRERLATQPGLKVEVTAANPNEAGVDGRLRISGAKP</sequence>
<evidence type="ECO:0000256" key="3">
    <source>
        <dbReference type="ARBA" id="ARBA00022448"/>
    </source>
</evidence>
<dbReference type="GO" id="GO:0005886">
    <property type="term" value="C:plasma membrane"/>
    <property type="evidence" value="ECO:0007669"/>
    <property type="project" value="UniProtKB-SubCell"/>
</dbReference>
<comment type="function">
    <text evidence="10">Inner membrane component of the type II secretion system required for the energy-dependent secretion of extracellular factors such as proteases and toxins from the periplasm.</text>
</comment>
<dbReference type="InterPro" id="IPR007812">
    <property type="entry name" value="T2SS_protein-GspL"/>
</dbReference>
<dbReference type="Gene3D" id="3.30.1360.100">
    <property type="entry name" value="General secretion pathway protein M, EpsM"/>
    <property type="match status" value="1"/>
</dbReference>
<comment type="similarity">
    <text evidence="2 10">Belongs to the GSP L family.</text>
</comment>
<evidence type="ECO:0000313" key="14">
    <source>
        <dbReference type="EMBL" id="QBB71723.1"/>
    </source>
</evidence>
<dbReference type="InterPro" id="IPR024230">
    <property type="entry name" value="GspL_cyto_dom"/>
</dbReference>
<dbReference type="GO" id="GO:0015628">
    <property type="term" value="P:protein secretion by the type II secretion system"/>
    <property type="evidence" value="ECO:0007669"/>
    <property type="project" value="InterPro"/>
</dbReference>
<accession>A0A411HML6</accession>
<keyword evidence="4" id="KW-1003">Cell membrane</keyword>
<dbReference type="Pfam" id="PF05134">
    <property type="entry name" value="T2SSL"/>
    <property type="match status" value="1"/>
</dbReference>
<evidence type="ECO:0000256" key="10">
    <source>
        <dbReference type="PIRNR" id="PIRNR015761"/>
    </source>
</evidence>
<dbReference type="EMBL" id="CP035704">
    <property type="protein sequence ID" value="QBB71723.1"/>
    <property type="molecule type" value="Genomic_DNA"/>
</dbReference>
<feature type="transmembrane region" description="Helical" evidence="11">
    <location>
        <begin position="244"/>
        <end position="266"/>
    </location>
</feature>
<evidence type="ECO:0000256" key="4">
    <source>
        <dbReference type="ARBA" id="ARBA00022475"/>
    </source>
</evidence>
<evidence type="ECO:0000256" key="8">
    <source>
        <dbReference type="ARBA" id="ARBA00022989"/>
    </source>
</evidence>
<keyword evidence="7 10" id="KW-0653">Protein transport</keyword>
<keyword evidence="5" id="KW-0997">Cell inner membrane</keyword>
<proteinExistence type="inferred from homology"/>
<dbReference type="Gene3D" id="3.30.420.370">
    <property type="match status" value="1"/>
</dbReference>
<comment type="subcellular location">
    <subcellularLocation>
        <location evidence="1">Cell inner membrane</location>
        <topology evidence="1">Single-pass membrane protein</topology>
    </subcellularLocation>
</comment>
<dbReference type="AlphaFoldDB" id="A0A411HML6"/>
<evidence type="ECO:0000256" key="2">
    <source>
        <dbReference type="ARBA" id="ARBA00005318"/>
    </source>
</evidence>
<keyword evidence="15" id="KW-1185">Reference proteome</keyword>
<evidence type="ECO:0000259" key="12">
    <source>
        <dbReference type="Pfam" id="PF05134"/>
    </source>
</evidence>
<organism evidence="14 15">
    <name type="scientific">Pseudolysobacter antarcticus</name>
    <dbReference type="NCBI Taxonomy" id="2511995"/>
    <lineage>
        <taxon>Bacteria</taxon>
        <taxon>Pseudomonadati</taxon>
        <taxon>Pseudomonadota</taxon>
        <taxon>Gammaproteobacteria</taxon>
        <taxon>Lysobacterales</taxon>
        <taxon>Rhodanobacteraceae</taxon>
        <taxon>Pseudolysobacter</taxon>
    </lineage>
</organism>
<dbReference type="PIRSF" id="PIRSF015761">
    <property type="entry name" value="Protein_L"/>
    <property type="match status" value="1"/>
</dbReference>
<dbReference type="SUPFAM" id="SSF53067">
    <property type="entry name" value="Actin-like ATPase domain"/>
    <property type="match status" value="1"/>
</dbReference>
<evidence type="ECO:0000259" key="13">
    <source>
        <dbReference type="Pfam" id="PF12693"/>
    </source>
</evidence>
<keyword evidence="3 10" id="KW-0813">Transport</keyword>
<dbReference type="Pfam" id="PF12693">
    <property type="entry name" value="GspL_C"/>
    <property type="match status" value="1"/>
</dbReference>
<dbReference type="NCBIfam" id="TIGR01709">
    <property type="entry name" value="typeII_sec_gspL"/>
    <property type="match status" value="1"/>
</dbReference>
<protein>
    <recommendedName>
        <fullName evidence="10">Type II secretion system protein L</fullName>
        <shortName evidence="10">T2SS protein L</shortName>
    </recommendedName>
</protein>
<dbReference type="InterPro" id="IPR043129">
    <property type="entry name" value="ATPase_NBD"/>
</dbReference>
<gene>
    <name evidence="14" type="ORF">ELE36_15930</name>
</gene>
<evidence type="ECO:0000256" key="6">
    <source>
        <dbReference type="ARBA" id="ARBA00022692"/>
    </source>
</evidence>
<dbReference type="CDD" id="cd24017">
    <property type="entry name" value="ASKHA_T2SSL_N"/>
    <property type="match status" value="1"/>
</dbReference>
<keyword evidence="9 11" id="KW-0472">Membrane</keyword>
<feature type="domain" description="GspL cytoplasmic actin-ATPase-like" evidence="12">
    <location>
        <begin position="40"/>
        <end position="235"/>
    </location>
</feature>
<dbReference type="Gene3D" id="3.30.420.380">
    <property type="match status" value="1"/>
</dbReference>
<dbReference type="GO" id="GO:0009276">
    <property type="term" value="C:Gram-negative-bacterium-type cell wall"/>
    <property type="evidence" value="ECO:0007669"/>
    <property type="project" value="InterPro"/>
</dbReference>
<dbReference type="RefSeq" id="WP_129835004.1">
    <property type="nucleotide sequence ID" value="NZ_CP035704.1"/>
</dbReference>
<dbReference type="Proteomes" id="UP000291562">
    <property type="component" value="Chromosome"/>
</dbReference>
<evidence type="ECO:0000256" key="5">
    <source>
        <dbReference type="ARBA" id="ARBA00022519"/>
    </source>
</evidence>
<dbReference type="GO" id="GO:0015627">
    <property type="term" value="C:type II protein secretion system complex"/>
    <property type="evidence" value="ECO:0007669"/>
    <property type="project" value="InterPro"/>
</dbReference>
<keyword evidence="8 11" id="KW-1133">Transmembrane helix</keyword>
<evidence type="ECO:0000313" key="15">
    <source>
        <dbReference type="Proteomes" id="UP000291562"/>
    </source>
</evidence>
<dbReference type="InterPro" id="IPR025691">
    <property type="entry name" value="GspL_pp_dom"/>
</dbReference>
<dbReference type="KEGG" id="xbc:ELE36_15930"/>
<feature type="domain" description="GspL periplasmic" evidence="13">
    <location>
        <begin position="244"/>
        <end position="392"/>
    </location>
</feature>
<evidence type="ECO:0000256" key="1">
    <source>
        <dbReference type="ARBA" id="ARBA00004377"/>
    </source>
</evidence>
<evidence type="ECO:0000256" key="7">
    <source>
        <dbReference type="ARBA" id="ARBA00022927"/>
    </source>
</evidence>
<keyword evidence="6 11" id="KW-0812">Transmembrane</keyword>
<evidence type="ECO:0000256" key="11">
    <source>
        <dbReference type="SAM" id="Phobius"/>
    </source>
</evidence>
<reference evidence="14 15" key="1">
    <citation type="submission" date="2019-01" db="EMBL/GenBank/DDBJ databases">
        <title>Pseudolysobacter antarctica gen. nov., sp. nov., isolated from Fildes Peninsula, Antarctica.</title>
        <authorList>
            <person name="Wei Z."/>
            <person name="Peng F."/>
        </authorList>
    </citation>
    <scope>NUCLEOTIDE SEQUENCE [LARGE SCALE GENOMIC DNA]</scope>
    <source>
        <strain evidence="14 15">AQ6-296</strain>
    </source>
</reference>